<dbReference type="AlphaFoldDB" id="E0S3G7"/>
<evidence type="ECO:0000256" key="1">
    <source>
        <dbReference type="SAM" id="Phobius"/>
    </source>
</evidence>
<feature type="transmembrane region" description="Helical" evidence="1">
    <location>
        <begin position="7"/>
        <end position="32"/>
    </location>
</feature>
<sequence length="91" mass="10392">MLKGVRVFTMLPFAVLFLVSFYTGIGGVQFAHYSATGVDAVMTTLFIGLYQYRWLFILCAETMIISNIIIAKHMQPKMQLQRDTLQPEVTR</sequence>
<evidence type="ECO:0000313" key="2">
    <source>
        <dbReference type="EMBL" id="ADL35949.1"/>
    </source>
</evidence>
<reference evidence="2 3" key="1">
    <citation type="journal article" date="2010" name="PLoS ONE">
        <title>The glycobiome of the rumen bacterium Butyrivibrio proteoclasticus B316(T) highlights adaptation to a polysaccharide-rich environment.</title>
        <authorList>
            <person name="Kelly W.J."/>
            <person name="Leahy S.C."/>
            <person name="Altermann E."/>
            <person name="Yeoman C.J."/>
            <person name="Dunne J.C."/>
            <person name="Kong Z."/>
            <person name="Pacheco D.M."/>
            <person name="Li D."/>
            <person name="Noel S.J."/>
            <person name="Moon C.D."/>
            <person name="Cookson A.L."/>
            <person name="Attwood G.T."/>
        </authorList>
    </citation>
    <scope>NUCLEOTIDE SEQUENCE [LARGE SCALE GENOMIC DNA]</scope>
    <source>
        <strain evidence="3">ATCC 51982 / DSM 14932 / B316</strain>
        <plasmid evidence="3">Plasmid pCY360</plasmid>
    </source>
</reference>
<dbReference type="HOGENOM" id="CLU_2421388_0_0_9"/>
<proteinExistence type="predicted"/>
<geneLocation type="plasmid" evidence="2 3">
    <name>pCY360</name>
</geneLocation>
<keyword evidence="2" id="KW-0614">Plasmid</keyword>
<organism evidence="2 3">
    <name type="scientific">Butyrivibrio proteoclasticus (strain ATCC 51982 / DSM 14932 / B316)</name>
    <name type="common">Clostridium proteoclasticum</name>
    <dbReference type="NCBI Taxonomy" id="515622"/>
    <lineage>
        <taxon>Bacteria</taxon>
        <taxon>Bacillati</taxon>
        <taxon>Bacillota</taxon>
        <taxon>Clostridia</taxon>
        <taxon>Lachnospirales</taxon>
        <taxon>Lachnospiraceae</taxon>
        <taxon>Butyrivibrio</taxon>
    </lineage>
</organism>
<gene>
    <name evidence="2" type="ordered locus">bpr_II008</name>
</gene>
<dbReference type="Proteomes" id="UP000001299">
    <property type="component" value="Plasmid pCY360"/>
</dbReference>
<keyword evidence="1" id="KW-0472">Membrane</keyword>
<accession>E0S3G7</accession>
<keyword evidence="3" id="KW-1185">Reference proteome</keyword>
<protein>
    <submittedName>
        <fullName evidence="2">Uncharacterized protein</fullName>
    </submittedName>
</protein>
<evidence type="ECO:0000313" key="3">
    <source>
        <dbReference type="Proteomes" id="UP000001299"/>
    </source>
</evidence>
<dbReference type="EMBL" id="CP001812">
    <property type="protein sequence ID" value="ADL35949.1"/>
    <property type="molecule type" value="Genomic_DNA"/>
</dbReference>
<keyword evidence="1" id="KW-1133">Transmembrane helix</keyword>
<dbReference type="KEGG" id="bpb:bpr_II008"/>
<feature type="transmembrane region" description="Helical" evidence="1">
    <location>
        <begin position="52"/>
        <end position="71"/>
    </location>
</feature>
<keyword evidence="1" id="KW-0812">Transmembrane</keyword>
<name>E0S3G7_BUTPB</name>